<evidence type="ECO:0000259" key="14">
    <source>
        <dbReference type="PROSITE" id="PS50081"/>
    </source>
</evidence>
<dbReference type="UniPathway" id="UPA00230"/>
<comment type="catalytic activity">
    <reaction evidence="12">
        <text>a 1,2-diacyl-sn-glycerol + ATP = a 1,2-diacyl-sn-glycero-3-phosphate + ADP + H(+)</text>
        <dbReference type="Rhea" id="RHEA:10272"/>
        <dbReference type="ChEBI" id="CHEBI:15378"/>
        <dbReference type="ChEBI" id="CHEBI:17815"/>
        <dbReference type="ChEBI" id="CHEBI:30616"/>
        <dbReference type="ChEBI" id="CHEBI:58608"/>
        <dbReference type="ChEBI" id="CHEBI:456216"/>
        <dbReference type="EC" id="2.7.1.107"/>
    </reaction>
</comment>
<comment type="pathway">
    <text evidence="1">Lipid metabolism; glycerolipid metabolism.</text>
</comment>
<dbReference type="PROSITE" id="PS50146">
    <property type="entry name" value="DAGK"/>
    <property type="match status" value="1"/>
</dbReference>
<dbReference type="SMART" id="SM00045">
    <property type="entry name" value="DAGKa"/>
    <property type="match status" value="1"/>
</dbReference>
<evidence type="ECO:0000256" key="10">
    <source>
        <dbReference type="ARBA" id="ARBA00023098"/>
    </source>
</evidence>
<feature type="domain" description="Phorbol-ester/DAG-type" evidence="14">
    <location>
        <begin position="122"/>
        <end position="172"/>
    </location>
</feature>
<evidence type="ECO:0000256" key="6">
    <source>
        <dbReference type="ARBA" id="ARBA00022741"/>
    </source>
</evidence>
<dbReference type="GO" id="GO:0004143">
    <property type="term" value="F:ATP-dependent diacylglycerol kinase activity"/>
    <property type="evidence" value="ECO:0007669"/>
    <property type="project" value="UniProtKB-EC"/>
</dbReference>
<dbReference type="Gene3D" id="3.30.60.20">
    <property type="match status" value="2"/>
</dbReference>
<evidence type="ECO:0000259" key="15">
    <source>
        <dbReference type="PROSITE" id="PS50146"/>
    </source>
</evidence>
<sequence>SEVSKLKDVLEEFHGNGVLSKYNPEQPIDYEGFQLFMTTYLENDIPEELCKHLFTSFKSKNGGGSSPDTSRSGAGMSPSPQKGSPSPQVVFLKDIQLYLGGMTTIPLLVLLGMGTNVQEDGQHVWRLKHFNKPAYCNYCHTMLLGVRKQGLCCSLCKYTVHERCVSKDIAPCISTYAKSRRHTNAMQHVWMEGNSPTKCDKCHRSIKCYQGLTGLHCVWCQITLHNKCASNIKPECDGGPLKDHTLLPSYICPVVLVNTLWECKSVQHMYCMCVHNFFSLSVFKITPLPGTHPLLVLVNPKSGGRQGERVLRKFQYLLNPRQVYSLDRGGPMAGLNFFRDVPNFRVLACGGDGSVGWILDYIDKSSFARHPPVAILPLGTGNDLARCLRWGGGYEGGSLVKFLRDIEHSTEVLLDRWNIDIVPDDKEEKGDPVPYSIVNNYFSIGVDASIAHRFHLMREKHPEKFNSRMKNKLWYFEFGTTETISATCKKLNEAIEVECDGIILDLSSTSLEGIAVLNIPSMHGGSNLWGETKKRRNYNRMSKKVPERMTGSTVTDAKELKFCVQDLSDQLLEVVGLEGAIEMGQIYTGLKSAGRRLAQCSSVTIRTSRLLPMQIDGEPWVQPPCTYDGWIRFIGHPFTAIIKLGRTRTFL</sequence>
<evidence type="ECO:0000256" key="12">
    <source>
        <dbReference type="RuleBase" id="RU361128"/>
    </source>
</evidence>
<dbReference type="InterPro" id="IPR038199">
    <property type="entry name" value="DGK_typeI_N_sf"/>
</dbReference>
<keyword evidence="9 12" id="KW-0067">ATP-binding</keyword>
<dbReference type="InterPro" id="IPR000756">
    <property type="entry name" value="Diacylglycerol_kin_accessory"/>
</dbReference>
<dbReference type="PROSITE" id="PS00479">
    <property type="entry name" value="ZF_DAG_PE_1"/>
    <property type="match status" value="2"/>
</dbReference>
<dbReference type="EC" id="2.7.1.107" evidence="12"/>
<dbReference type="GO" id="GO:0046486">
    <property type="term" value="P:glycerolipid metabolic process"/>
    <property type="evidence" value="ECO:0007669"/>
    <property type="project" value="UniProtKB-UniPathway"/>
</dbReference>
<comment type="similarity">
    <text evidence="2 12">Belongs to the eukaryotic diacylglycerol kinase family.</text>
</comment>
<feature type="domain" description="Phorbol-ester/DAG-type" evidence="14">
    <location>
        <begin position="187"/>
        <end position="236"/>
    </location>
</feature>
<feature type="region of interest" description="Disordered" evidence="13">
    <location>
        <begin position="60"/>
        <end position="87"/>
    </location>
</feature>
<dbReference type="FunFam" id="3.30.60.20:FF:000013">
    <property type="entry name" value="Diacylglycerol kinase"/>
    <property type="match status" value="1"/>
</dbReference>
<keyword evidence="5" id="KW-0677">Repeat</keyword>
<dbReference type="GO" id="GO:0005886">
    <property type="term" value="C:plasma membrane"/>
    <property type="evidence" value="ECO:0007669"/>
    <property type="project" value="TreeGrafter"/>
</dbReference>
<dbReference type="PANTHER" id="PTHR11255">
    <property type="entry name" value="DIACYLGLYCEROL KINASE"/>
    <property type="match status" value="1"/>
</dbReference>
<keyword evidence="4" id="KW-0479">Metal-binding</keyword>
<dbReference type="FunFam" id="2.60.200.40:FF:000003">
    <property type="entry name" value="Diacylglycerol kinase"/>
    <property type="match status" value="1"/>
</dbReference>
<dbReference type="SUPFAM" id="SSF47473">
    <property type="entry name" value="EF-hand"/>
    <property type="match status" value="1"/>
</dbReference>
<dbReference type="InterPro" id="IPR037607">
    <property type="entry name" value="DGK"/>
</dbReference>
<dbReference type="Ensembl" id="ENSCCRT00010023414.1">
    <property type="protein sequence ID" value="ENSCCRP00010021411.1"/>
    <property type="gene ID" value="ENSCCRG00010006184.1"/>
</dbReference>
<dbReference type="GO" id="GO:0005524">
    <property type="term" value="F:ATP binding"/>
    <property type="evidence" value="ECO:0007669"/>
    <property type="project" value="UniProtKB-KW"/>
</dbReference>
<keyword evidence="3 12" id="KW-0808">Transferase</keyword>
<dbReference type="SMART" id="SM00109">
    <property type="entry name" value="C1"/>
    <property type="match status" value="2"/>
</dbReference>
<keyword evidence="8" id="KW-0862">Zinc</keyword>
<evidence type="ECO:0000256" key="11">
    <source>
        <dbReference type="ARBA" id="ARBA00023371"/>
    </source>
</evidence>
<dbReference type="SUPFAM" id="SSF111331">
    <property type="entry name" value="NAD kinase/diacylglycerol kinase-like"/>
    <property type="match status" value="1"/>
</dbReference>
<reference evidence="16" key="1">
    <citation type="submission" date="2025-08" db="UniProtKB">
        <authorList>
            <consortium name="Ensembl"/>
        </authorList>
    </citation>
    <scope>IDENTIFICATION</scope>
</reference>
<dbReference type="InterPro" id="IPR017438">
    <property type="entry name" value="ATP-NAD_kinase_N"/>
</dbReference>
<evidence type="ECO:0000256" key="7">
    <source>
        <dbReference type="ARBA" id="ARBA00022777"/>
    </source>
</evidence>
<keyword evidence="17" id="KW-1185">Reference proteome</keyword>
<dbReference type="InterPro" id="IPR011992">
    <property type="entry name" value="EF-hand-dom_pair"/>
</dbReference>
<dbReference type="InterPro" id="IPR046349">
    <property type="entry name" value="C1-like_sf"/>
</dbReference>
<feature type="compositionally biased region" description="Low complexity" evidence="13">
    <location>
        <begin position="77"/>
        <end position="87"/>
    </location>
</feature>
<dbReference type="InterPro" id="IPR002219">
    <property type="entry name" value="PKC_DAG/PE"/>
</dbReference>
<comment type="catalytic activity">
    <reaction evidence="11">
        <text>1,2-di-(9Z-octadecenoyl)-sn-glycerol + ATP = 1,2-di-(9Z-octadecenoyl)-sn-glycero-3-phosphate + ADP + H(+)</text>
        <dbReference type="Rhea" id="RHEA:40327"/>
        <dbReference type="ChEBI" id="CHEBI:15378"/>
        <dbReference type="ChEBI" id="CHEBI:30616"/>
        <dbReference type="ChEBI" id="CHEBI:52333"/>
        <dbReference type="ChEBI" id="CHEBI:74546"/>
        <dbReference type="ChEBI" id="CHEBI:456216"/>
    </reaction>
    <physiologicalReaction direction="left-to-right" evidence="11">
        <dbReference type="Rhea" id="RHEA:40328"/>
    </physiologicalReaction>
</comment>
<dbReference type="InterPro" id="IPR016064">
    <property type="entry name" value="NAD/diacylglycerol_kinase_sf"/>
</dbReference>
<dbReference type="GO" id="GO:0007200">
    <property type="term" value="P:phospholipase C-activating G protein-coupled receptor signaling pathway"/>
    <property type="evidence" value="ECO:0007669"/>
    <property type="project" value="InterPro"/>
</dbReference>
<evidence type="ECO:0000256" key="2">
    <source>
        <dbReference type="ARBA" id="ARBA00009280"/>
    </source>
</evidence>
<evidence type="ECO:0000256" key="1">
    <source>
        <dbReference type="ARBA" id="ARBA00005175"/>
    </source>
</evidence>
<dbReference type="InterPro" id="IPR001206">
    <property type="entry name" value="Diacylglycerol_kinase_cat_dom"/>
</dbReference>
<dbReference type="PROSITE" id="PS50081">
    <property type="entry name" value="ZF_DAG_PE_2"/>
    <property type="match status" value="2"/>
</dbReference>
<evidence type="ECO:0000256" key="4">
    <source>
        <dbReference type="ARBA" id="ARBA00022723"/>
    </source>
</evidence>
<keyword evidence="6 12" id="KW-0547">Nucleotide-binding</keyword>
<dbReference type="FunFam" id="3.30.60.20:FF:000016">
    <property type="entry name" value="Diacylglycerol kinase"/>
    <property type="match status" value="1"/>
</dbReference>
<dbReference type="CDD" id="cd20846">
    <property type="entry name" value="C1_DGKgamma_rpt1"/>
    <property type="match status" value="1"/>
</dbReference>
<keyword evidence="7 12" id="KW-0418">Kinase</keyword>
<dbReference type="Proteomes" id="UP000694427">
    <property type="component" value="Unplaced"/>
</dbReference>
<dbReference type="InterPro" id="IPR029477">
    <property type="entry name" value="DAG_kinase_typeI_N"/>
</dbReference>
<dbReference type="GO" id="GO:0046872">
    <property type="term" value="F:metal ion binding"/>
    <property type="evidence" value="ECO:0007669"/>
    <property type="project" value="UniProtKB-KW"/>
</dbReference>
<protein>
    <recommendedName>
        <fullName evidence="12">Diacylglycerol kinase</fullName>
        <shortName evidence="12">DAG kinase</shortName>
        <ecNumber evidence="12">2.7.1.107</ecNumber>
    </recommendedName>
</protein>
<dbReference type="FunFam" id="3.40.50.10330:FF:000003">
    <property type="entry name" value="Diacylglycerol kinase"/>
    <property type="match status" value="1"/>
</dbReference>
<dbReference type="AlphaFoldDB" id="A0A8C1IR08"/>
<dbReference type="PANTHER" id="PTHR11255:SF36">
    <property type="entry name" value="DIACYLGLYCEROL KINASE GAMMA"/>
    <property type="match status" value="1"/>
</dbReference>
<feature type="domain" description="DAGKc" evidence="15">
    <location>
        <begin position="289"/>
        <end position="423"/>
    </location>
</feature>
<dbReference type="Gene3D" id="1.10.238.110">
    <property type="entry name" value="Diacylglycerol kinase alpha"/>
    <property type="match status" value="1"/>
</dbReference>
<dbReference type="Pfam" id="PF00609">
    <property type="entry name" value="DAGK_acc"/>
    <property type="match status" value="1"/>
</dbReference>
<dbReference type="Pfam" id="PF14513">
    <property type="entry name" value="DAG_kinase_N"/>
    <property type="match status" value="1"/>
</dbReference>
<evidence type="ECO:0000256" key="5">
    <source>
        <dbReference type="ARBA" id="ARBA00022737"/>
    </source>
</evidence>
<dbReference type="Pfam" id="PF00130">
    <property type="entry name" value="C1_1"/>
    <property type="match status" value="2"/>
</dbReference>
<evidence type="ECO:0000256" key="9">
    <source>
        <dbReference type="ARBA" id="ARBA00022840"/>
    </source>
</evidence>
<keyword evidence="10" id="KW-0443">Lipid metabolism</keyword>
<dbReference type="Gene3D" id="3.40.50.10330">
    <property type="entry name" value="Probable inorganic polyphosphate/atp-NAD kinase, domain 1"/>
    <property type="match status" value="1"/>
</dbReference>
<evidence type="ECO:0000256" key="8">
    <source>
        <dbReference type="ARBA" id="ARBA00022833"/>
    </source>
</evidence>
<dbReference type="SMART" id="SM00046">
    <property type="entry name" value="DAGKc"/>
    <property type="match status" value="1"/>
</dbReference>
<dbReference type="InterPro" id="IPR047475">
    <property type="entry name" value="C1_DGKgamma_rpt2"/>
</dbReference>
<proteinExistence type="inferred from homology"/>
<dbReference type="Pfam" id="PF00781">
    <property type="entry name" value="DAGK_cat"/>
    <property type="match status" value="1"/>
</dbReference>
<accession>A0A8C1IR08</accession>
<dbReference type="CDD" id="cd20892">
    <property type="entry name" value="C1_DGKgamma_rpt2"/>
    <property type="match status" value="1"/>
</dbReference>
<evidence type="ECO:0000256" key="3">
    <source>
        <dbReference type="ARBA" id="ARBA00022679"/>
    </source>
</evidence>
<evidence type="ECO:0000313" key="17">
    <source>
        <dbReference type="Proteomes" id="UP000694427"/>
    </source>
</evidence>
<organism evidence="16 17">
    <name type="scientific">Cyprinus carpio</name>
    <name type="common">Common carp</name>
    <dbReference type="NCBI Taxonomy" id="7962"/>
    <lineage>
        <taxon>Eukaryota</taxon>
        <taxon>Metazoa</taxon>
        <taxon>Chordata</taxon>
        <taxon>Craniata</taxon>
        <taxon>Vertebrata</taxon>
        <taxon>Euteleostomi</taxon>
        <taxon>Actinopterygii</taxon>
        <taxon>Neopterygii</taxon>
        <taxon>Teleostei</taxon>
        <taxon>Ostariophysi</taxon>
        <taxon>Cypriniformes</taxon>
        <taxon>Cyprinidae</taxon>
        <taxon>Cyprininae</taxon>
        <taxon>Cyprinus</taxon>
    </lineage>
</organism>
<name>A0A8C1IR08_CYPCA</name>
<reference evidence="16" key="2">
    <citation type="submission" date="2025-09" db="UniProtKB">
        <authorList>
            <consortium name="Ensembl"/>
        </authorList>
    </citation>
    <scope>IDENTIFICATION</scope>
</reference>
<evidence type="ECO:0000313" key="16">
    <source>
        <dbReference type="Ensembl" id="ENSCCRP00010021411.1"/>
    </source>
</evidence>
<dbReference type="SUPFAM" id="SSF57889">
    <property type="entry name" value="Cysteine-rich domain"/>
    <property type="match status" value="2"/>
</dbReference>
<evidence type="ECO:0000256" key="13">
    <source>
        <dbReference type="SAM" id="MobiDB-lite"/>
    </source>
</evidence>